<dbReference type="EMBL" id="HBUE01334158">
    <property type="protein sequence ID" value="CAG6595009.1"/>
    <property type="molecule type" value="Transcribed_RNA"/>
</dbReference>
<organism evidence="1">
    <name type="scientific">Culex pipiens</name>
    <name type="common">House mosquito</name>
    <dbReference type="NCBI Taxonomy" id="7175"/>
    <lineage>
        <taxon>Eukaryota</taxon>
        <taxon>Metazoa</taxon>
        <taxon>Ecdysozoa</taxon>
        <taxon>Arthropoda</taxon>
        <taxon>Hexapoda</taxon>
        <taxon>Insecta</taxon>
        <taxon>Pterygota</taxon>
        <taxon>Neoptera</taxon>
        <taxon>Endopterygota</taxon>
        <taxon>Diptera</taxon>
        <taxon>Nematocera</taxon>
        <taxon>Culicoidea</taxon>
        <taxon>Culicidae</taxon>
        <taxon>Culicinae</taxon>
        <taxon>Culicini</taxon>
        <taxon>Culex</taxon>
        <taxon>Culex</taxon>
    </lineage>
</organism>
<reference evidence="1" key="1">
    <citation type="submission" date="2021-05" db="EMBL/GenBank/DDBJ databases">
        <authorList>
            <person name="Alioto T."/>
            <person name="Alioto T."/>
            <person name="Gomez Garrido J."/>
        </authorList>
    </citation>
    <scope>NUCLEOTIDE SEQUENCE</scope>
</reference>
<accession>A0A8D8MW25</accession>
<evidence type="ECO:0000313" key="1">
    <source>
        <dbReference type="EMBL" id="CAG6542889.1"/>
    </source>
</evidence>
<sequence length="114" mass="13253">MYAAGPFVNTLSSCRYATGCCFRLKIYHYPNNNNKNKEKKNDTLISIHQIEAGRRSPRRFPRQLCSIFCPRQTDNRTGNESILKREREKKQFTDICTLPLPFSVTVPSTKHTRT</sequence>
<protein>
    <submittedName>
        <fullName evidence="1">(northern house mosquito) hypothetical protein</fullName>
    </submittedName>
</protein>
<dbReference type="EMBL" id="HBUE01227397">
    <property type="protein sequence ID" value="CAG6542889.1"/>
    <property type="molecule type" value="Transcribed_RNA"/>
</dbReference>
<proteinExistence type="predicted"/>
<name>A0A8D8MW25_CULPI</name>
<dbReference type="AlphaFoldDB" id="A0A8D8MW25"/>